<evidence type="ECO:0000256" key="6">
    <source>
        <dbReference type="ARBA" id="ARBA00022989"/>
    </source>
</evidence>
<comment type="caution">
    <text evidence="9">Lacks conserved residue(s) required for the propagation of feature annotation.</text>
</comment>
<feature type="transmembrane region" description="Helical" evidence="9">
    <location>
        <begin position="91"/>
        <end position="109"/>
    </location>
</feature>
<evidence type="ECO:0000256" key="4">
    <source>
        <dbReference type="ARBA" id="ARBA00022692"/>
    </source>
</evidence>
<dbReference type="NCBIfam" id="TIGR00964">
    <property type="entry name" value="secE_bact"/>
    <property type="match status" value="1"/>
</dbReference>
<accession>A0A229FVJ8</accession>
<evidence type="ECO:0000256" key="1">
    <source>
        <dbReference type="ARBA" id="ARBA00004370"/>
    </source>
</evidence>
<keyword evidence="7 9" id="KW-0811">Translocation</keyword>
<evidence type="ECO:0000256" key="7">
    <source>
        <dbReference type="ARBA" id="ARBA00023010"/>
    </source>
</evidence>
<dbReference type="NCBIfam" id="NF004371">
    <property type="entry name" value="PRK05740.1-1"/>
    <property type="match status" value="1"/>
</dbReference>
<keyword evidence="2 9" id="KW-0813">Transport</keyword>
<evidence type="ECO:0000256" key="2">
    <source>
        <dbReference type="ARBA" id="ARBA00022448"/>
    </source>
</evidence>
<dbReference type="GO" id="GO:0005886">
    <property type="term" value="C:plasma membrane"/>
    <property type="evidence" value="ECO:0007669"/>
    <property type="project" value="UniProtKB-UniRule"/>
</dbReference>
<keyword evidence="3 9" id="KW-1003">Cell membrane</keyword>
<dbReference type="PANTHER" id="PTHR33910">
    <property type="entry name" value="PROTEIN TRANSLOCASE SUBUNIT SECE"/>
    <property type="match status" value="1"/>
</dbReference>
<evidence type="ECO:0000256" key="5">
    <source>
        <dbReference type="ARBA" id="ARBA00022927"/>
    </source>
</evidence>
<evidence type="ECO:0000313" key="10">
    <source>
        <dbReference type="EMBL" id="OXL15943.1"/>
    </source>
</evidence>
<dbReference type="InterPro" id="IPR005807">
    <property type="entry name" value="SecE_bac"/>
</dbReference>
<proteinExistence type="inferred from homology"/>
<sequence length="125" mass="13894">MMAQTSVEQENKTSWMTILAGLIVILSLVAYYMLAGQTIWVRLAALLGGFAVAIVIAAISSDGKRFIAYAKESVAEAKKVVWPSRKETTQMTLIVFAFVVVMALFLWAADKLIEWLVFSVFLGWK</sequence>
<dbReference type="PANTHER" id="PTHR33910:SF1">
    <property type="entry name" value="PROTEIN TRANSLOCASE SUBUNIT SECE"/>
    <property type="match status" value="1"/>
</dbReference>
<dbReference type="InterPro" id="IPR038379">
    <property type="entry name" value="SecE_sf"/>
</dbReference>
<feature type="transmembrane region" description="Helical" evidence="9">
    <location>
        <begin position="12"/>
        <end position="33"/>
    </location>
</feature>
<gene>
    <name evidence="9" type="primary">secE</name>
    <name evidence="10" type="ORF">AOC33_02310</name>
</gene>
<dbReference type="HAMAP" id="MF_00422">
    <property type="entry name" value="SecE"/>
    <property type="match status" value="1"/>
</dbReference>
<evidence type="ECO:0000313" key="11">
    <source>
        <dbReference type="Proteomes" id="UP000215188"/>
    </source>
</evidence>
<dbReference type="GO" id="GO:0008320">
    <property type="term" value="F:protein transmembrane transporter activity"/>
    <property type="evidence" value="ECO:0007669"/>
    <property type="project" value="UniProtKB-UniRule"/>
</dbReference>
<name>A0A229FVJ8_9BURK</name>
<comment type="caution">
    <text evidence="10">The sequence shown here is derived from an EMBL/GenBank/DDBJ whole genome shotgun (WGS) entry which is preliminary data.</text>
</comment>
<dbReference type="InterPro" id="IPR001901">
    <property type="entry name" value="Translocase_SecE/Sec61-g"/>
</dbReference>
<dbReference type="GO" id="GO:0043952">
    <property type="term" value="P:protein transport by the Sec complex"/>
    <property type="evidence" value="ECO:0007669"/>
    <property type="project" value="UniProtKB-UniRule"/>
</dbReference>
<dbReference type="AlphaFoldDB" id="A0A229FVJ8"/>
<dbReference type="Pfam" id="PF00584">
    <property type="entry name" value="SecE"/>
    <property type="match status" value="1"/>
</dbReference>
<dbReference type="Proteomes" id="UP000215188">
    <property type="component" value="Unassembled WGS sequence"/>
</dbReference>
<dbReference type="GO" id="GO:0065002">
    <property type="term" value="P:intracellular protein transmembrane transport"/>
    <property type="evidence" value="ECO:0007669"/>
    <property type="project" value="UniProtKB-UniRule"/>
</dbReference>
<comment type="function">
    <text evidence="9">Essential subunit of the Sec protein translocation channel SecYEG. Clamps together the 2 halves of SecY. May contact the channel plug during translocation.</text>
</comment>
<dbReference type="GO" id="GO:0009306">
    <property type="term" value="P:protein secretion"/>
    <property type="evidence" value="ECO:0007669"/>
    <property type="project" value="UniProtKB-UniRule"/>
</dbReference>
<keyword evidence="6 9" id="KW-1133">Transmembrane helix</keyword>
<comment type="similarity">
    <text evidence="9">Belongs to the SecE/SEC61-gamma family.</text>
</comment>
<dbReference type="OrthoDB" id="9806365at2"/>
<keyword evidence="4 9" id="KW-0812">Transmembrane</keyword>
<evidence type="ECO:0000256" key="9">
    <source>
        <dbReference type="HAMAP-Rule" id="MF_00422"/>
    </source>
</evidence>
<organism evidence="10 11">
    <name type="scientific">Polynucleobacter cosmopolitanus</name>
    <dbReference type="NCBI Taxonomy" id="351345"/>
    <lineage>
        <taxon>Bacteria</taxon>
        <taxon>Pseudomonadati</taxon>
        <taxon>Pseudomonadota</taxon>
        <taxon>Betaproteobacteria</taxon>
        <taxon>Burkholderiales</taxon>
        <taxon>Burkholderiaceae</taxon>
        <taxon>Polynucleobacter</taxon>
    </lineage>
</organism>
<keyword evidence="11" id="KW-1185">Reference proteome</keyword>
<comment type="subcellular location">
    <subcellularLocation>
        <location evidence="1">Membrane</location>
    </subcellularLocation>
</comment>
<dbReference type="PRINTS" id="PR01650">
    <property type="entry name" value="SECETRNLCASE"/>
</dbReference>
<protein>
    <recommendedName>
        <fullName evidence="9">Protein translocase subunit SecE</fullName>
    </recommendedName>
</protein>
<dbReference type="Gene3D" id="1.20.5.1030">
    <property type="entry name" value="Preprotein translocase secy subunit"/>
    <property type="match status" value="1"/>
</dbReference>
<evidence type="ECO:0000256" key="3">
    <source>
        <dbReference type="ARBA" id="ARBA00022475"/>
    </source>
</evidence>
<evidence type="ECO:0000256" key="8">
    <source>
        <dbReference type="ARBA" id="ARBA00023136"/>
    </source>
</evidence>
<feature type="transmembrane region" description="Helical" evidence="9">
    <location>
        <begin position="39"/>
        <end position="59"/>
    </location>
</feature>
<dbReference type="EMBL" id="NJGG01000001">
    <property type="protein sequence ID" value="OXL15943.1"/>
    <property type="molecule type" value="Genomic_DNA"/>
</dbReference>
<dbReference type="GO" id="GO:0006605">
    <property type="term" value="P:protein targeting"/>
    <property type="evidence" value="ECO:0007669"/>
    <property type="project" value="UniProtKB-UniRule"/>
</dbReference>
<comment type="subunit">
    <text evidence="9">Component of the Sec protein translocase complex. Heterotrimer consisting of SecY, SecE and SecG subunits. The heterotrimers can form oligomers, although 1 heterotrimer is thought to be able to translocate proteins. Interacts with the ribosome. Interacts with SecDF, and other proteins may be involved. Interacts with SecA.</text>
</comment>
<reference evidence="10 11" key="1">
    <citation type="submission" date="2017-06" db="EMBL/GenBank/DDBJ databases">
        <title>Reclassification of a Polynucleobacter cosmopolitanus strain isolated from tropical Lake Victoria as Polynucleobacter victoriensis comb. nov.</title>
        <authorList>
            <person name="Hahn M.W."/>
        </authorList>
    </citation>
    <scope>NUCLEOTIDE SEQUENCE [LARGE SCALE GENOMIC DNA]</scope>
    <source>
        <strain evidence="10 11">MWH-MoIso2</strain>
    </source>
</reference>
<keyword evidence="5 9" id="KW-0653">Protein transport</keyword>
<keyword evidence="8 9" id="KW-0472">Membrane</keyword>